<keyword evidence="3" id="KW-1185">Reference proteome</keyword>
<evidence type="ECO:0000313" key="3">
    <source>
        <dbReference type="Proteomes" id="UP000527355"/>
    </source>
</evidence>
<accession>A0A7J7T9E4</accession>
<protein>
    <submittedName>
        <fullName evidence="2">VPS53 subunit of GARP complex</fullName>
    </submittedName>
</protein>
<feature type="compositionally biased region" description="Basic and acidic residues" evidence="1">
    <location>
        <begin position="21"/>
        <end position="37"/>
    </location>
</feature>
<evidence type="ECO:0000256" key="1">
    <source>
        <dbReference type="SAM" id="MobiDB-lite"/>
    </source>
</evidence>
<dbReference type="Proteomes" id="UP000527355">
    <property type="component" value="Unassembled WGS sequence"/>
</dbReference>
<organism evidence="2 3">
    <name type="scientific">Myotis myotis</name>
    <name type="common">Greater mouse-eared bat</name>
    <name type="synonym">Vespertilio myotis</name>
    <dbReference type="NCBI Taxonomy" id="51298"/>
    <lineage>
        <taxon>Eukaryota</taxon>
        <taxon>Metazoa</taxon>
        <taxon>Chordata</taxon>
        <taxon>Craniata</taxon>
        <taxon>Vertebrata</taxon>
        <taxon>Euteleostomi</taxon>
        <taxon>Mammalia</taxon>
        <taxon>Eutheria</taxon>
        <taxon>Laurasiatheria</taxon>
        <taxon>Chiroptera</taxon>
        <taxon>Yangochiroptera</taxon>
        <taxon>Vespertilionidae</taxon>
        <taxon>Myotis</taxon>
    </lineage>
</organism>
<proteinExistence type="predicted"/>
<gene>
    <name evidence="2" type="ORF">mMyoMyo1_020406</name>
</gene>
<dbReference type="AlphaFoldDB" id="A0A7J7T9E4"/>
<comment type="caution">
    <text evidence="2">The sequence shown here is derived from an EMBL/GenBank/DDBJ whole genome shotgun (WGS) entry which is preliminary data.</text>
</comment>
<feature type="region of interest" description="Disordered" evidence="1">
    <location>
        <begin position="18"/>
        <end position="37"/>
    </location>
</feature>
<name>A0A7J7T9E4_MYOMY</name>
<dbReference type="EMBL" id="JABWUV010000017">
    <property type="protein sequence ID" value="KAF6297316.1"/>
    <property type="molecule type" value="Genomic_DNA"/>
</dbReference>
<reference evidence="2 3" key="1">
    <citation type="journal article" date="2020" name="Nature">
        <title>Six reference-quality genomes reveal evolution of bat adaptations.</title>
        <authorList>
            <person name="Jebb D."/>
            <person name="Huang Z."/>
            <person name="Pippel M."/>
            <person name="Hughes G.M."/>
            <person name="Lavrichenko K."/>
            <person name="Devanna P."/>
            <person name="Winkler S."/>
            <person name="Jermiin L.S."/>
            <person name="Skirmuntt E.C."/>
            <person name="Katzourakis A."/>
            <person name="Burkitt-Gray L."/>
            <person name="Ray D.A."/>
            <person name="Sullivan K.A.M."/>
            <person name="Roscito J.G."/>
            <person name="Kirilenko B.M."/>
            <person name="Davalos L.M."/>
            <person name="Corthals A.P."/>
            <person name="Power M.L."/>
            <person name="Jones G."/>
            <person name="Ransome R.D."/>
            <person name="Dechmann D.K.N."/>
            <person name="Locatelli A.G."/>
            <person name="Puechmaille S.J."/>
            <person name="Fedrigo O."/>
            <person name="Jarvis E.D."/>
            <person name="Hiller M."/>
            <person name="Vernes S.C."/>
            <person name="Myers E.W."/>
            <person name="Teeling E.C."/>
        </authorList>
    </citation>
    <scope>NUCLEOTIDE SEQUENCE [LARGE SCALE GENOMIC DNA]</scope>
    <source>
        <strain evidence="2">MMyoMyo1</strain>
        <tissue evidence="2">Flight muscle</tissue>
    </source>
</reference>
<sequence>MEVEYHVCRLSVVLPLGFGSRDSDSKKVKNDCYRPGEEERPKIQLRDCNGTQQEEVEFQKQESGAGCDGGVVRCTPGLLYSLL</sequence>
<evidence type="ECO:0000313" key="2">
    <source>
        <dbReference type="EMBL" id="KAF6297316.1"/>
    </source>
</evidence>